<dbReference type="PANTHER" id="PTHR12589">
    <property type="entry name" value="PYRUVOYL TETRAHYDROBIOPTERIN SYNTHASE"/>
    <property type="match status" value="1"/>
</dbReference>
<evidence type="ECO:0000256" key="4">
    <source>
        <dbReference type="ARBA" id="ARBA00012982"/>
    </source>
</evidence>
<evidence type="ECO:0000256" key="2">
    <source>
        <dbReference type="ARBA" id="ARBA00005061"/>
    </source>
</evidence>
<dbReference type="InterPro" id="IPR038418">
    <property type="entry name" value="6-PTP_synth/QueD_sf"/>
</dbReference>
<dbReference type="Proteomes" id="UP001596122">
    <property type="component" value="Unassembled WGS sequence"/>
</dbReference>
<comment type="cofactor">
    <cofactor evidence="1">
        <name>Zn(2+)</name>
        <dbReference type="ChEBI" id="CHEBI:29105"/>
    </cofactor>
</comment>
<organism evidence="11 12">
    <name type="scientific">Aquipuribacter nitratireducens</name>
    <dbReference type="NCBI Taxonomy" id="650104"/>
    <lineage>
        <taxon>Bacteria</taxon>
        <taxon>Bacillati</taxon>
        <taxon>Actinomycetota</taxon>
        <taxon>Actinomycetes</taxon>
        <taxon>Micrococcales</taxon>
        <taxon>Intrasporangiaceae</taxon>
        <taxon>Aquipuribacter</taxon>
    </lineage>
</organism>
<evidence type="ECO:0000313" key="12">
    <source>
        <dbReference type="Proteomes" id="UP001596122"/>
    </source>
</evidence>
<comment type="catalytic activity">
    <reaction evidence="10">
        <text>7,8-dihydroneopterin 3'-triphosphate + H2O = 6-carboxy-5,6,7,8-tetrahydropterin + triphosphate + acetaldehyde + 2 H(+)</text>
        <dbReference type="Rhea" id="RHEA:27966"/>
        <dbReference type="ChEBI" id="CHEBI:15343"/>
        <dbReference type="ChEBI" id="CHEBI:15377"/>
        <dbReference type="ChEBI" id="CHEBI:15378"/>
        <dbReference type="ChEBI" id="CHEBI:18036"/>
        <dbReference type="ChEBI" id="CHEBI:58462"/>
        <dbReference type="ChEBI" id="CHEBI:61032"/>
        <dbReference type="EC" id="4.1.2.50"/>
    </reaction>
</comment>
<evidence type="ECO:0000256" key="7">
    <source>
        <dbReference type="ARBA" id="ARBA00022833"/>
    </source>
</evidence>
<dbReference type="SUPFAM" id="SSF55620">
    <property type="entry name" value="Tetrahydrobiopterin biosynthesis enzymes-like"/>
    <property type="match status" value="1"/>
</dbReference>
<dbReference type="InterPro" id="IPR007115">
    <property type="entry name" value="6-PTP_synth/QueD"/>
</dbReference>
<dbReference type="Pfam" id="PF01242">
    <property type="entry name" value="PTPS"/>
    <property type="match status" value="1"/>
</dbReference>
<evidence type="ECO:0000256" key="10">
    <source>
        <dbReference type="ARBA" id="ARBA00048807"/>
    </source>
</evidence>
<evidence type="ECO:0000256" key="5">
    <source>
        <dbReference type="ARBA" id="ARBA00018141"/>
    </source>
</evidence>
<comment type="pathway">
    <text evidence="2">Purine metabolism; 7-cyano-7-deazaguanine biosynthesis.</text>
</comment>
<name>A0ABW0GRN7_9MICO</name>
<sequence length="158" mass="16627">MTTRQAPIAVEHAVTVSDSMMVAHSLPRPVFGPAQALHGATFVVRATFRRDGLDDDGVVVDIGAAQEVLRDALADLTYTNLDDHPDLQGVVTTTEVLAGLVAARLVRRAAAGDLRGAGTDLTAVVVELGETPQAAASCTVRLREPGAGPVDRWPWAPR</sequence>
<dbReference type="RefSeq" id="WP_340270353.1">
    <property type="nucleotide sequence ID" value="NZ_JBBEOG010000006.1"/>
</dbReference>
<evidence type="ECO:0000256" key="8">
    <source>
        <dbReference type="ARBA" id="ARBA00023239"/>
    </source>
</evidence>
<dbReference type="EC" id="4.1.2.50" evidence="4"/>
<keyword evidence="8" id="KW-0456">Lyase</keyword>
<accession>A0ABW0GRN7</accession>
<keyword evidence="6" id="KW-0479">Metal-binding</keyword>
<keyword evidence="7" id="KW-0862">Zinc</keyword>
<evidence type="ECO:0000256" key="6">
    <source>
        <dbReference type="ARBA" id="ARBA00022723"/>
    </source>
</evidence>
<evidence type="ECO:0000256" key="9">
    <source>
        <dbReference type="ARBA" id="ARBA00031449"/>
    </source>
</evidence>
<gene>
    <name evidence="11" type="ORF">ACFPJ6_17985</name>
</gene>
<dbReference type="Gene3D" id="3.30.479.10">
    <property type="entry name" value="6-pyruvoyl tetrahydropterin synthase/QueD"/>
    <property type="match status" value="1"/>
</dbReference>
<keyword evidence="12" id="KW-1185">Reference proteome</keyword>
<evidence type="ECO:0000256" key="3">
    <source>
        <dbReference type="ARBA" id="ARBA00008900"/>
    </source>
</evidence>
<proteinExistence type="inferred from homology"/>
<evidence type="ECO:0000313" key="11">
    <source>
        <dbReference type="EMBL" id="MFC5382659.1"/>
    </source>
</evidence>
<comment type="similarity">
    <text evidence="3">Belongs to the PTPS family. QueD subfamily.</text>
</comment>
<reference evidence="12" key="1">
    <citation type="journal article" date="2019" name="Int. J. Syst. Evol. Microbiol.">
        <title>The Global Catalogue of Microorganisms (GCM) 10K type strain sequencing project: providing services to taxonomists for standard genome sequencing and annotation.</title>
        <authorList>
            <consortium name="The Broad Institute Genomics Platform"/>
            <consortium name="The Broad Institute Genome Sequencing Center for Infectious Disease"/>
            <person name="Wu L."/>
            <person name="Ma J."/>
        </authorList>
    </citation>
    <scope>NUCLEOTIDE SEQUENCE [LARGE SCALE GENOMIC DNA]</scope>
    <source>
        <strain evidence="12">CCUG 43114</strain>
    </source>
</reference>
<dbReference type="EMBL" id="JBHSLD010000028">
    <property type="protein sequence ID" value="MFC5382659.1"/>
    <property type="molecule type" value="Genomic_DNA"/>
</dbReference>
<comment type="caution">
    <text evidence="11">The sequence shown here is derived from an EMBL/GenBank/DDBJ whole genome shotgun (WGS) entry which is preliminary data.</text>
</comment>
<dbReference type="PANTHER" id="PTHR12589:SF7">
    <property type="entry name" value="6-PYRUVOYL TETRAHYDROBIOPTERIN SYNTHASE"/>
    <property type="match status" value="1"/>
</dbReference>
<protein>
    <recommendedName>
        <fullName evidence="5">6-carboxy-5,6,7,8-tetrahydropterin synthase</fullName>
        <ecNumber evidence="4">4.1.2.50</ecNumber>
    </recommendedName>
    <alternativeName>
        <fullName evidence="9">Queuosine biosynthesis protein QueD</fullName>
    </alternativeName>
</protein>
<evidence type="ECO:0000256" key="1">
    <source>
        <dbReference type="ARBA" id="ARBA00001947"/>
    </source>
</evidence>